<evidence type="ECO:0000313" key="3">
    <source>
        <dbReference type="Proteomes" id="UP001278766"/>
    </source>
</evidence>
<comment type="caution">
    <text evidence="2">The sequence shown here is derived from an EMBL/GenBank/DDBJ whole genome shotgun (WGS) entry which is preliminary data.</text>
</comment>
<organism evidence="2 3">
    <name type="scientific">Chaetomium fimeti</name>
    <dbReference type="NCBI Taxonomy" id="1854472"/>
    <lineage>
        <taxon>Eukaryota</taxon>
        <taxon>Fungi</taxon>
        <taxon>Dikarya</taxon>
        <taxon>Ascomycota</taxon>
        <taxon>Pezizomycotina</taxon>
        <taxon>Sordariomycetes</taxon>
        <taxon>Sordariomycetidae</taxon>
        <taxon>Sordariales</taxon>
        <taxon>Chaetomiaceae</taxon>
        <taxon>Chaetomium</taxon>
    </lineage>
</organism>
<gene>
    <name evidence="2" type="ORF">B0H64DRAFT_433490</name>
</gene>
<evidence type="ECO:0000256" key="1">
    <source>
        <dbReference type="SAM" id="MobiDB-lite"/>
    </source>
</evidence>
<reference evidence="2" key="2">
    <citation type="submission" date="2023-06" db="EMBL/GenBank/DDBJ databases">
        <authorList>
            <consortium name="Lawrence Berkeley National Laboratory"/>
            <person name="Haridas S."/>
            <person name="Hensen N."/>
            <person name="Bonometti L."/>
            <person name="Westerberg I."/>
            <person name="Brannstrom I.O."/>
            <person name="Guillou S."/>
            <person name="Cros-Aarteil S."/>
            <person name="Calhoun S."/>
            <person name="Kuo A."/>
            <person name="Mondo S."/>
            <person name="Pangilinan J."/>
            <person name="Riley R."/>
            <person name="Labutti K."/>
            <person name="Andreopoulos B."/>
            <person name="Lipzen A."/>
            <person name="Chen C."/>
            <person name="Yanf M."/>
            <person name="Daum C."/>
            <person name="Ng V."/>
            <person name="Clum A."/>
            <person name="Steindorff A."/>
            <person name="Ohm R."/>
            <person name="Martin F."/>
            <person name="Silar P."/>
            <person name="Natvig D."/>
            <person name="Lalanne C."/>
            <person name="Gautier V."/>
            <person name="Ament-Velasquez S.L."/>
            <person name="Kruys A."/>
            <person name="Hutchinson M.I."/>
            <person name="Powell A.J."/>
            <person name="Barry K."/>
            <person name="Miller A.N."/>
            <person name="Grigoriev I.V."/>
            <person name="Debuchy R."/>
            <person name="Gladieux P."/>
            <person name="Thoren M.H."/>
            <person name="Johannesson H."/>
        </authorList>
    </citation>
    <scope>NUCLEOTIDE SEQUENCE</scope>
    <source>
        <strain evidence="2">CBS 168.71</strain>
    </source>
</reference>
<evidence type="ECO:0000313" key="2">
    <source>
        <dbReference type="EMBL" id="KAK3294304.1"/>
    </source>
</evidence>
<keyword evidence="3" id="KW-1185">Reference proteome</keyword>
<reference evidence="2" key="1">
    <citation type="journal article" date="2023" name="Mol. Phylogenet. Evol.">
        <title>Genome-scale phylogeny and comparative genomics of the fungal order Sordariales.</title>
        <authorList>
            <person name="Hensen N."/>
            <person name="Bonometti L."/>
            <person name="Westerberg I."/>
            <person name="Brannstrom I.O."/>
            <person name="Guillou S."/>
            <person name="Cros-Aarteil S."/>
            <person name="Calhoun S."/>
            <person name="Haridas S."/>
            <person name="Kuo A."/>
            <person name="Mondo S."/>
            <person name="Pangilinan J."/>
            <person name="Riley R."/>
            <person name="LaButti K."/>
            <person name="Andreopoulos B."/>
            <person name="Lipzen A."/>
            <person name="Chen C."/>
            <person name="Yan M."/>
            <person name="Daum C."/>
            <person name="Ng V."/>
            <person name="Clum A."/>
            <person name="Steindorff A."/>
            <person name="Ohm R.A."/>
            <person name="Martin F."/>
            <person name="Silar P."/>
            <person name="Natvig D.O."/>
            <person name="Lalanne C."/>
            <person name="Gautier V."/>
            <person name="Ament-Velasquez S.L."/>
            <person name="Kruys A."/>
            <person name="Hutchinson M.I."/>
            <person name="Powell A.J."/>
            <person name="Barry K."/>
            <person name="Miller A.N."/>
            <person name="Grigoriev I.V."/>
            <person name="Debuchy R."/>
            <person name="Gladieux P."/>
            <person name="Hiltunen Thoren M."/>
            <person name="Johannesson H."/>
        </authorList>
    </citation>
    <scope>NUCLEOTIDE SEQUENCE</scope>
    <source>
        <strain evidence="2">CBS 168.71</strain>
    </source>
</reference>
<proteinExistence type="predicted"/>
<protein>
    <submittedName>
        <fullName evidence="2">Uncharacterized protein</fullName>
    </submittedName>
</protein>
<accession>A0AAE0LRK8</accession>
<sequence>MASKTWSKKSRCPPATGSPNWQEGDIAFLKPSNAFRAEDRRALIDRTPEYPKGYIPVQATSHPVIILARLSRASTHALITTVSAYGSGPENHYRAPWKQRQHRGKARADFRSFAGSELPTATSPPLRLRPGQAMRKPRASWVYVPNAWVVPLTVLGRFSGVEGGDVVGMTPESLGELRTHMAERCGAWSDCQARLLAAEKSCSSGPSAAVLAVAPAANPAAAPLSPSPPVKPRWREKDKKPWEVDWRRGIVGGMLRGMIQDCRRDANFALSSGHQASEVRGVDGSGGAFSLVGGRRARVQSDLILDGDR</sequence>
<dbReference type="RefSeq" id="XP_062657818.1">
    <property type="nucleotide sequence ID" value="XM_062806049.1"/>
</dbReference>
<dbReference type="EMBL" id="JAUEPN010000005">
    <property type="protein sequence ID" value="KAK3294304.1"/>
    <property type="molecule type" value="Genomic_DNA"/>
</dbReference>
<dbReference type="Proteomes" id="UP001278766">
    <property type="component" value="Unassembled WGS sequence"/>
</dbReference>
<dbReference type="GeneID" id="87842997"/>
<name>A0AAE0LRK8_9PEZI</name>
<dbReference type="AlphaFoldDB" id="A0AAE0LRK8"/>
<feature type="region of interest" description="Disordered" evidence="1">
    <location>
        <begin position="1"/>
        <end position="23"/>
    </location>
</feature>
<feature type="compositionally biased region" description="Basic residues" evidence="1">
    <location>
        <begin position="1"/>
        <end position="11"/>
    </location>
</feature>